<dbReference type="SUPFAM" id="SSF46689">
    <property type="entry name" value="Homeodomain-like"/>
    <property type="match status" value="1"/>
</dbReference>
<protein>
    <submittedName>
        <fullName evidence="6">Mycofactocin system transcriptional regulator</fullName>
    </submittedName>
</protein>
<evidence type="ECO:0000256" key="3">
    <source>
        <dbReference type="ARBA" id="ARBA00023163"/>
    </source>
</evidence>
<dbReference type="PANTHER" id="PTHR30055:SF238">
    <property type="entry name" value="MYCOFACTOCIN BIOSYNTHESIS TRANSCRIPTIONAL REGULATOR MFTR-RELATED"/>
    <property type="match status" value="1"/>
</dbReference>
<feature type="DNA-binding region" description="H-T-H motif" evidence="4">
    <location>
        <begin position="42"/>
        <end position="61"/>
    </location>
</feature>
<dbReference type="InterPro" id="IPR009057">
    <property type="entry name" value="Homeodomain-like_sf"/>
</dbReference>
<name>A0ABY1VR17_9ACTO</name>
<evidence type="ECO:0000313" key="6">
    <source>
        <dbReference type="EMBL" id="SPT54278.1"/>
    </source>
</evidence>
<dbReference type="PANTHER" id="PTHR30055">
    <property type="entry name" value="HTH-TYPE TRANSCRIPTIONAL REGULATOR RUTR"/>
    <property type="match status" value="1"/>
</dbReference>
<accession>A0ABY1VR17</accession>
<feature type="domain" description="HTH tetR-type" evidence="5">
    <location>
        <begin position="19"/>
        <end position="79"/>
    </location>
</feature>
<organism evidence="6 7">
    <name type="scientific">Actinomyces bovis</name>
    <dbReference type="NCBI Taxonomy" id="1658"/>
    <lineage>
        <taxon>Bacteria</taxon>
        <taxon>Bacillati</taxon>
        <taxon>Actinomycetota</taxon>
        <taxon>Actinomycetes</taxon>
        <taxon>Actinomycetales</taxon>
        <taxon>Actinomycetaceae</taxon>
        <taxon>Actinomyces</taxon>
    </lineage>
</organism>
<dbReference type="InterPro" id="IPR041347">
    <property type="entry name" value="MftR_C"/>
</dbReference>
<gene>
    <name evidence="6" type="ORF">NCTC11535_01991</name>
</gene>
<dbReference type="Gene3D" id="1.10.357.10">
    <property type="entry name" value="Tetracycline Repressor, domain 2"/>
    <property type="match status" value="1"/>
</dbReference>
<sequence>MQDSSSVTSKTTLRQTHNRRTDAAIRAAAFAIAAEKGYDATTFDDVAALAGVSRRTVFNHVSCKADLFLEDSLVPTAEAVASFTAGGGSLLADLTKLVAAGVRATEGEGVQAQLHRARVRQVVVLMRQSSELKQALQLKMCAFTEGLHQAAAQRLNLPSTDPRVRAVAHLGTALQRAAIDRWIEADDDALLLSAAVVDAAAALAQVLGLPEPKPAS</sequence>
<evidence type="ECO:0000256" key="1">
    <source>
        <dbReference type="ARBA" id="ARBA00023015"/>
    </source>
</evidence>
<keyword evidence="2 4" id="KW-0238">DNA-binding</keyword>
<keyword evidence="1" id="KW-0805">Transcription regulation</keyword>
<keyword evidence="3" id="KW-0804">Transcription</keyword>
<dbReference type="EMBL" id="UAPQ01000010">
    <property type="protein sequence ID" value="SPT54278.1"/>
    <property type="molecule type" value="Genomic_DNA"/>
</dbReference>
<dbReference type="Pfam" id="PF00440">
    <property type="entry name" value="TetR_N"/>
    <property type="match status" value="1"/>
</dbReference>
<proteinExistence type="predicted"/>
<evidence type="ECO:0000313" key="7">
    <source>
        <dbReference type="Proteomes" id="UP000250006"/>
    </source>
</evidence>
<evidence type="ECO:0000256" key="2">
    <source>
        <dbReference type="ARBA" id="ARBA00023125"/>
    </source>
</evidence>
<evidence type="ECO:0000256" key="4">
    <source>
        <dbReference type="PROSITE-ProRule" id="PRU00335"/>
    </source>
</evidence>
<dbReference type="Gene3D" id="1.10.10.60">
    <property type="entry name" value="Homeodomain-like"/>
    <property type="match status" value="1"/>
</dbReference>
<dbReference type="InterPro" id="IPR050109">
    <property type="entry name" value="HTH-type_TetR-like_transc_reg"/>
</dbReference>
<evidence type="ECO:0000259" key="5">
    <source>
        <dbReference type="PROSITE" id="PS50977"/>
    </source>
</evidence>
<dbReference type="PROSITE" id="PS50977">
    <property type="entry name" value="HTH_TETR_2"/>
    <property type="match status" value="1"/>
</dbReference>
<dbReference type="InterPro" id="IPR001647">
    <property type="entry name" value="HTH_TetR"/>
</dbReference>
<dbReference type="Pfam" id="PF17754">
    <property type="entry name" value="TetR_C_14"/>
    <property type="match status" value="1"/>
</dbReference>
<keyword evidence="7" id="KW-1185">Reference proteome</keyword>
<comment type="caution">
    <text evidence="6">The sequence shown here is derived from an EMBL/GenBank/DDBJ whole genome shotgun (WGS) entry which is preliminary data.</text>
</comment>
<reference evidence="6 7" key="1">
    <citation type="submission" date="2018-06" db="EMBL/GenBank/DDBJ databases">
        <authorList>
            <consortium name="Pathogen Informatics"/>
            <person name="Doyle S."/>
        </authorList>
    </citation>
    <scope>NUCLEOTIDE SEQUENCE [LARGE SCALE GENOMIC DNA]</scope>
    <source>
        <strain evidence="6 7">NCTC11535</strain>
    </source>
</reference>
<dbReference type="Proteomes" id="UP000250006">
    <property type="component" value="Unassembled WGS sequence"/>
</dbReference>